<proteinExistence type="predicted"/>
<dbReference type="InterPro" id="IPR011146">
    <property type="entry name" value="HIT-like"/>
</dbReference>
<evidence type="ECO:0000259" key="4">
    <source>
        <dbReference type="PROSITE" id="PS51084"/>
    </source>
</evidence>
<protein>
    <submittedName>
        <fullName evidence="5">Histidine triad protein</fullName>
    </submittedName>
</protein>
<dbReference type="FunFam" id="3.30.428.10:FF:000014">
    <property type="entry name" value="Putative histidine triad (HIT) protein"/>
    <property type="match status" value="1"/>
</dbReference>
<dbReference type="Gene3D" id="3.30.428.10">
    <property type="entry name" value="HIT-like"/>
    <property type="match status" value="1"/>
</dbReference>
<dbReference type="Pfam" id="PF01230">
    <property type="entry name" value="HIT"/>
    <property type="match status" value="1"/>
</dbReference>
<dbReference type="InterPro" id="IPR039384">
    <property type="entry name" value="HINT"/>
</dbReference>
<organism evidence="5 6">
    <name type="scientific">Xylocopilactobacillus apicola</name>
    <dbReference type="NCBI Taxonomy" id="2932184"/>
    <lineage>
        <taxon>Bacteria</taxon>
        <taxon>Bacillati</taxon>
        <taxon>Bacillota</taxon>
        <taxon>Bacilli</taxon>
        <taxon>Lactobacillales</taxon>
        <taxon>Lactobacillaceae</taxon>
        <taxon>Xylocopilactobacillus</taxon>
    </lineage>
</organism>
<dbReference type="CDD" id="cd01277">
    <property type="entry name" value="HINT_subgroup"/>
    <property type="match status" value="1"/>
</dbReference>
<keyword evidence="6" id="KW-1185">Reference proteome</keyword>
<feature type="short sequence motif" description="Histidine triad motif" evidence="2 3">
    <location>
        <begin position="98"/>
        <end position="102"/>
    </location>
</feature>
<evidence type="ECO:0000256" key="3">
    <source>
        <dbReference type="PROSITE-ProRule" id="PRU00464"/>
    </source>
</evidence>
<dbReference type="KEGG" id="xap:XA3_09490"/>
<gene>
    <name evidence="5" type="ORF">XA3_09490</name>
</gene>
<reference evidence="5 6" key="1">
    <citation type="journal article" date="2023" name="Microbiol. Spectr.">
        <title>Symbiosis of Carpenter Bees with Uncharacterized Lactic Acid Bacteria Showing NAD Auxotrophy.</title>
        <authorList>
            <person name="Kawasaki S."/>
            <person name="Ozawa K."/>
            <person name="Mori T."/>
            <person name="Yamamoto A."/>
            <person name="Ito M."/>
            <person name="Ohkuma M."/>
            <person name="Sakamoto M."/>
            <person name="Matsutani M."/>
        </authorList>
    </citation>
    <scope>NUCLEOTIDE SEQUENCE [LARGE SCALE GENOMIC DNA]</scope>
    <source>
        <strain evidence="5 6">XA3</strain>
    </source>
</reference>
<name>A0AAU9DT37_9LACO</name>
<dbReference type="PROSITE" id="PS51084">
    <property type="entry name" value="HIT_2"/>
    <property type="match status" value="1"/>
</dbReference>
<dbReference type="PROSITE" id="PS00892">
    <property type="entry name" value="HIT_1"/>
    <property type="match status" value="1"/>
</dbReference>
<sequence length="140" mass="15960">MNDCIFCKIINGDVPSYKVYEDEFVYSFLDLSQTTLGHTLLIPKKHVKDVFEYDEKLAEAVFGRVPLVANALKQALPDLQGLNIINNNGELAGQSVFHSHIHFIPRYTNSDTFTLKFTDNSSHYQPERLAKLAEEIKNEI</sequence>
<dbReference type="PANTHER" id="PTHR46648:SF1">
    <property type="entry name" value="ADENOSINE 5'-MONOPHOSPHORAMIDASE HNT1"/>
    <property type="match status" value="1"/>
</dbReference>
<evidence type="ECO:0000313" key="5">
    <source>
        <dbReference type="EMBL" id="BDR58508.1"/>
    </source>
</evidence>
<evidence type="ECO:0000256" key="2">
    <source>
        <dbReference type="PIRSR" id="PIRSR601310-3"/>
    </source>
</evidence>
<feature type="domain" description="HIT" evidence="4">
    <location>
        <begin position="5"/>
        <end position="114"/>
    </location>
</feature>
<dbReference type="GO" id="GO:0009117">
    <property type="term" value="P:nucleotide metabolic process"/>
    <property type="evidence" value="ECO:0007669"/>
    <property type="project" value="TreeGrafter"/>
</dbReference>
<dbReference type="AlphaFoldDB" id="A0AAU9DT37"/>
<dbReference type="SUPFAM" id="SSF54197">
    <property type="entry name" value="HIT-like"/>
    <property type="match status" value="1"/>
</dbReference>
<dbReference type="InterPro" id="IPR001310">
    <property type="entry name" value="Histidine_triad_HIT"/>
</dbReference>
<dbReference type="InterPro" id="IPR019808">
    <property type="entry name" value="Histidine_triad_CS"/>
</dbReference>
<evidence type="ECO:0000256" key="1">
    <source>
        <dbReference type="PIRSR" id="PIRSR601310-1"/>
    </source>
</evidence>
<accession>A0AAU9DT37</accession>
<evidence type="ECO:0000313" key="6">
    <source>
        <dbReference type="Proteomes" id="UP001321861"/>
    </source>
</evidence>
<dbReference type="PRINTS" id="PR00332">
    <property type="entry name" value="HISTRIAD"/>
</dbReference>
<dbReference type="Proteomes" id="UP001321861">
    <property type="component" value="Chromosome"/>
</dbReference>
<feature type="active site" description="Tele-AMP-histidine intermediate" evidence="1">
    <location>
        <position position="100"/>
    </location>
</feature>
<dbReference type="GO" id="GO:0003824">
    <property type="term" value="F:catalytic activity"/>
    <property type="evidence" value="ECO:0007669"/>
    <property type="project" value="InterPro"/>
</dbReference>
<dbReference type="RefSeq" id="WP_317636407.1">
    <property type="nucleotide sequence ID" value="NZ_AP026802.1"/>
</dbReference>
<dbReference type="PANTHER" id="PTHR46648">
    <property type="entry name" value="HIT FAMILY PROTEIN 1"/>
    <property type="match status" value="1"/>
</dbReference>
<dbReference type="EMBL" id="AP026802">
    <property type="protein sequence ID" value="BDR58508.1"/>
    <property type="molecule type" value="Genomic_DNA"/>
</dbReference>
<dbReference type="InterPro" id="IPR036265">
    <property type="entry name" value="HIT-like_sf"/>
</dbReference>